<dbReference type="FunFam" id="3.30.200.20:FF:000802">
    <property type="entry name" value="Ephrin receptor 1"/>
    <property type="match status" value="1"/>
</dbReference>
<dbReference type="PANTHER" id="PTHR46877">
    <property type="entry name" value="EPH RECEPTOR A5"/>
    <property type="match status" value="1"/>
</dbReference>
<dbReference type="PRINTS" id="PR00109">
    <property type="entry name" value="TYRKINASE"/>
</dbReference>
<dbReference type="FunFam" id="1.10.510.10:FF:000268">
    <property type="entry name" value="Receptor protein-tyrosine kinase"/>
    <property type="match status" value="1"/>
</dbReference>
<keyword evidence="9" id="KW-0418">Kinase</keyword>
<protein>
    <recommendedName>
        <fullName evidence="2">receptor protein-tyrosine kinase</fullName>
        <ecNumber evidence="2">2.7.10.1</ecNumber>
    </recommendedName>
</protein>
<feature type="transmembrane region" description="Helical" evidence="16">
    <location>
        <begin position="154"/>
        <end position="177"/>
    </location>
</feature>
<keyword evidence="11 16" id="KW-1133">Transmembrane helix</keyword>
<dbReference type="Gene3D" id="3.30.200.20">
    <property type="entry name" value="Phosphorylase Kinase, domain 1"/>
    <property type="match status" value="1"/>
</dbReference>
<organism evidence="19 20">
    <name type="scientific">Dictyocaulus viviparus</name>
    <name type="common">Bovine lungworm</name>
    <dbReference type="NCBI Taxonomy" id="29172"/>
    <lineage>
        <taxon>Eukaryota</taxon>
        <taxon>Metazoa</taxon>
        <taxon>Ecdysozoa</taxon>
        <taxon>Nematoda</taxon>
        <taxon>Chromadorea</taxon>
        <taxon>Rhabditida</taxon>
        <taxon>Rhabditina</taxon>
        <taxon>Rhabditomorpha</taxon>
        <taxon>Strongyloidea</taxon>
        <taxon>Metastrongylidae</taxon>
        <taxon>Dictyocaulus</taxon>
    </lineage>
</organism>
<keyword evidence="3" id="KW-1003">Cell membrane</keyword>
<dbReference type="InterPro" id="IPR054590">
    <property type="entry name" value="EPH_SAM"/>
</dbReference>
<dbReference type="GO" id="GO:0005886">
    <property type="term" value="C:plasma membrane"/>
    <property type="evidence" value="ECO:0007669"/>
    <property type="project" value="UniProtKB-SubCell"/>
</dbReference>
<dbReference type="InterPro" id="IPR000719">
    <property type="entry name" value="Prot_kinase_dom"/>
</dbReference>
<evidence type="ECO:0000256" key="3">
    <source>
        <dbReference type="ARBA" id="ARBA00022475"/>
    </source>
</evidence>
<keyword evidence="5" id="KW-0808">Transferase</keyword>
<reference evidence="19 20" key="1">
    <citation type="submission" date="2013-11" db="EMBL/GenBank/DDBJ databases">
        <title>Draft genome of the bovine lungworm Dictyocaulus viviparus.</title>
        <authorList>
            <person name="Mitreva M."/>
        </authorList>
    </citation>
    <scope>NUCLEOTIDE SEQUENCE [LARGE SCALE GENOMIC DNA]</scope>
    <source>
        <strain evidence="19 20">HannoverDv2000</strain>
    </source>
</reference>
<evidence type="ECO:0000256" key="9">
    <source>
        <dbReference type="ARBA" id="ARBA00022777"/>
    </source>
</evidence>
<evidence type="ECO:0000256" key="6">
    <source>
        <dbReference type="ARBA" id="ARBA00022692"/>
    </source>
</evidence>
<dbReference type="PROSITE" id="PS50853">
    <property type="entry name" value="FN3"/>
    <property type="match status" value="1"/>
</dbReference>
<keyword evidence="15" id="KW-0325">Glycoprotein</keyword>
<dbReference type="OrthoDB" id="4062651at2759"/>
<evidence type="ECO:0000256" key="12">
    <source>
        <dbReference type="ARBA" id="ARBA00023136"/>
    </source>
</evidence>
<dbReference type="GO" id="GO:0005005">
    <property type="term" value="F:transmembrane-ephrin receptor activity"/>
    <property type="evidence" value="ECO:0007669"/>
    <property type="project" value="TreeGrafter"/>
</dbReference>
<dbReference type="Pfam" id="PF07714">
    <property type="entry name" value="PK_Tyr_Ser-Thr"/>
    <property type="match status" value="1"/>
</dbReference>
<keyword evidence="8" id="KW-0547">Nucleotide-binding</keyword>
<dbReference type="InterPro" id="IPR013783">
    <property type="entry name" value="Ig-like_fold"/>
</dbReference>
<keyword evidence="20" id="KW-1185">Reference proteome</keyword>
<evidence type="ECO:0000256" key="4">
    <source>
        <dbReference type="ARBA" id="ARBA00022553"/>
    </source>
</evidence>
<evidence type="ECO:0000256" key="8">
    <source>
        <dbReference type="ARBA" id="ARBA00022741"/>
    </source>
</evidence>
<dbReference type="STRING" id="29172.A0A0D8XK49"/>
<evidence type="ECO:0000259" key="18">
    <source>
        <dbReference type="PROSITE" id="PS50853"/>
    </source>
</evidence>
<dbReference type="EMBL" id="KN716436">
    <property type="protein sequence ID" value="KJH44973.1"/>
    <property type="molecule type" value="Genomic_DNA"/>
</dbReference>
<accession>A0A0D8XK49</accession>
<dbReference type="InterPro" id="IPR011009">
    <property type="entry name" value="Kinase-like_dom_sf"/>
</dbReference>
<dbReference type="Gene3D" id="1.10.510.10">
    <property type="entry name" value="Transferase(Phosphotransferase) domain 1"/>
    <property type="match status" value="1"/>
</dbReference>
<dbReference type="InterPro" id="IPR050449">
    <property type="entry name" value="Ephrin_rcpt_TKs"/>
</dbReference>
<dbReference type="Pfam" id="PF22993">
    <property type="entry name" value="SAM_EPH"/>
    <property type="match status" value="1"/>
</dbReference>
<comment type="subcellular location">
    <subcellularLocation>
        <location evidence="1">Cell membrane</location>
        <topology evidence="1">Single-pass type I membrane protein</topology>
    </subcellularLocation>
</comment>
<dbReference type="InterPro" id="IPR003961">
    <property type="entry name" value="FN3_dom"/>
</dbReference>
<evidence type="ECO:0000313" key="19">
    <source>
        <dbReference type="EMBL" id="KJH44973.1"/>
    </source>
</evidence>
<name>A0A0D8XK49_DICVI</name>
<feature type="domain" description="Fibronectin type-III" evidence="18">
    <location>
        <begin position="1"/>
        <end position="84"/>
    </location>
</feature>
<dbReference type="EC" id="2.7.10.1" evidence="2"/>
<evidence type="ECO:0000256" key="15">
    <source>
        <dbReference type="ARBA" id="ARBA00023180"/>
    </source>
</evidence>
<evidence type="ECO:0000259" key="17">
    <source>
        <dbReference type="PROSITE" id="PS50011"/>
    </source>
</evidence>
<dbReference type="GO" id="GO:0030425">
    <property type="term" value="C:dendrite"/>
    <property type="evidence" value="ECO:0007669"/>
    <property type="project" value="TreeGrafter"/>
</dbReference>
<dbReference type="CDD" id="cd00063">
    <property type="entry name" value="FN3"/>
    <property type="match status" value="1"/>
</dbReference>
<dbReference type="SUPFAM" id="SSF49265">
    <property type="entry name" value="Fibronectin type III"/>
    <property type="match status" value="1"/>
</dbReference>
<feature type="domain" description="Protein kinase" evidence="17">
    <location>
        <begin position="279"/>
        <end position="557"/>
    </location>
</feature>
<dbReference type="PROSITE" id="PS00109">
    <property type="entry name" value="PROTEIN_KINASE_TYR"/>
    <property type="match status" value="1"/>
</dbReference>
<dbReference type="InterPro" id="IPR013761">
    <property type="entry name" value="SAM/pointed_sf"/>
</dbReference>
<keyword evidence="10" id="KW-0067">ATP-binding</keyword>
<reference evidence="20" key="2">
    <citation type="journal article" date="2016" name="Sci. Rep.">
        <title>Dictyocaulus viviparus genome, variome and transcriptome elucidate lungworm biology and support future intervention.</title>
        <authorList>
            <person name="McNulty S.N."/>
            <person name="Strube C."/>
            <person name="Rosa B.A."/>
            <person name="Martin J.C."/>
            <person name="Tyagi R."/>
            <person name="Choi Y.J."/>
            <person name="Wang Q."/>
            <person name="Hallsworth Pepin K."/>
            <person name="Zhang X."/>
            <person name="Ozersky P."/>
            <person name="Wilson R.K."/>
            <person name="Sternberg P.W."/>
            <person name="Gasser R.B."/>
            <person name="Mitreva M."/>
        </authorList>
    </citation>
    <scope>NUCLEOTIDE SEQUENCE [LARGE SCALE GENOMIC DNA]</scope>
    <source>
        <strain evidence="20">HannoverDv2000</strain>
    </source>
</reference>
<dbReference type="AlphaFoldDB" id="A0A0D8XK49"/>
<dbReference type="GO" id="GO:0007411">
    <property type="term" value="P:axon guidance"/>
    <property type="evidence" value="ECO:0007669"/>
    <property type="project" value="TreeGrafter"/>
</dbReference>
<dbReference type="InterPro" id="IPR027936">
    <property type="entry name" value="Eph_TM"/>
</dbReference>
<evidence type="ECO:0000256" key="13">
    <source>
        <dbReference type="ARBA" id="ARBA00023137"/>
    </source>
</evidence>
<dbReference type="InterPro" id="IPR036116">
    <property type="entry name" value="FN3_sf"/>
</dbReference>
<dbReference type="InterPro" id="IPR008266">
    <property type="entry name" value="Tyr_kinase_AS"/>
</dbReference>
<gene>
    <name evidence="19" type="ORF">DICVIV_08982</name>
</gene>
<dbReference type="GO" id="GO:0005524">
    <property type="term" value="F:ATP binding"/>
    <property type="evidence" value="ECO:0007669"/>
    <property type="project" value="UniProtKB-KW"/>
</dbReference>
<dbReference type="InterPro" id="IPR020635">
    <property type="entry name" value="Tyr_kinase_cat_dom"/>
</dbReference>
<sequence>MLEWDEPSSLGGRKEVWYEWECSRGDCSMVMAIPATKKLLSRTVRLIGLRPDTEYSFNIFAKNNVSKYSGTPAYRVIDVRTPPLTRYIINGLRVESEQKDGVTLSWFSPSVTERLKYEVRVNAVSCCEWSDPLFYELGRGIIQGDSSATTFGTFPGWIVLVTIGFPMLIVASLFMLCRRKAHNRKQMSDLDVFDTYKQDTMTPDCMSGNPHFTDALRPRKFNVPLITPSYGSSSVSQPPPYYGSGGVAAVFKPYVDPTTYEDPNQALVEFTYDIDPAAVFITDVIGGGEFGDVCKGGLKRNVIGSGFANNIFDNEVDIVAIKTLKTGSSAKAKADFLLEASIMGQFAHQNVIRLIGVVTRSEPVMIEYMSNGSLDHLLRSKDSRGEDLGWTRIVGMLRGIAAGMKYLTDKGYVHRDLAARNVLVDSELNCKIADFGLSRGVDDSAEQEYTTNGGKIPVRWTSPEAITHRKFTAASDVWSFGVLVWEVCSFGERPYWDWTNQKVISEVMLGYRLPPPMDCPPALHRLMLWCWRLDRHERPTFAQVFEVLENYARNPELIHIESTFAVGRNTTSTRSTGGNLMNKDDCMIANASFLTSPSLDEFLRNLSMGHHIDKFKKEGVHNVIELARLSHLDMLAFGLMTDEFQRIRIALNQLYLSHDMVRACGATTLSRQSATIRPKSYDDGFFV</sequence>
<dbReference type="Proteomes" id="UP000053766">
    <property type="component" value="Unassembled WGS sequence"/>
</dbReference>
<dbReference type="InterPro" id="IPR001245">
    <property type="entry name" value="Ser-Thr/Tyr_kinase_cat_dom"/>
</dbReference>
<keyword evidence="4" id="KW-0597">Phosphoprotein</keyword>
<evidence type="ECO:0000256" key="10">
    <source>
        <dbReference type="ARBA" id="ARBA00022840"/>
    </source>
</evidence>
<dbReference type="PANTHER" id="PTHR46877:SF14">
    <property type="entry name" value="RECEPTOR PROTEIN-TYROSINE KINASE"/>
    <property type="match status" value="1"/>
</dbReference>
<keyword evidence="6 16" id="KW-0812">Transmembrane</keyword>
<evidence type="ECO:0000256" key="5">
    <source>
        <dbReference type="ARBA" id="ARBA00022679"/>
    </source>
</evidence>
<evidence type="ECO:0000256" key="16">
    <source>
        <dbReference type="SAM" id="Phobius"/>
    </source>
</evidence>
<evidence type="ECO:0000256" key="2">
    <source>
        <dbReference type="ARBA" id="ARBA00011902"/>
    </source>
</evidence>
<proteinExistence type="predicted"/>
<keyword evidence="14" id="KW-0675">Receptor</keyword>
<keyword evidence="13" id="KW-0829">Tyrosine-protein kinase</keyword>
<dbReference type="SUPFAM" id="SSF56112">
    <property type="entry name" value="Protein kinase-like (PK-like)"/>
    <property type="match status" value="1"/>
</dbReference>
<dbReference type="Gene3D" id="2.60.40.10">
    <property type="entry name" value="Immunoglobulins"/>
    <property type="match status" value="1"/>
</dbReference>
<evidence type="ECO:0000256" key="1">
    <source>
        <dbReference type="ARBA" id="ARBA00004251"/>
    </source>
</evidence>
<evidence type="ECO:0000256" key="14">
    <source>
        <dbReference type="ARBA" id="ARBA00023170"/>
    </source>
</evidence>
<dbReference type="SUPFAM" id="SSF47769">
    <property type="entry name" value="SAM/Pointed domain"/>
    <property type="match status" value="1"/>
</dbReference>
<evidence type="ECO:0000313" key="20">
    <source>
        <dbReference type="Proteomes" id="UP000053766"/>
    </source>
</evidence>
<keyword evidence="7" id="KW-0732">Signal</keyword>
<keyword evidence="12 16" id="KW-0472">Membrane</keyword>
<dbReference type="SMART" id="SM00219">
    <property type="entry name" value="TyrKc"/>
    <property type="match status" value="1"/>
</dbReference>
<evidence type="ECO:0000256" key="11">
    <source>
        <dbReference type="ARBA" id="ARBA00022989"/>
    </source>
</evidence>
<dbReference type="PROSITE" id="PS50011">
    <property type="entry name" value="PROTEIN_KINASE_DOM"/>
    <property type="match status" value="1"/>
</dbReference>
<dbReference type="Pfam" id="PF14575">
    <property type="entry name" value="EphA2_TM"/>
    <property type="match status" value="1"/>
</dbReference>
<evidence type="ECO:0000256" key="7">
    <source>
        <dbReference type="ARBA" id="ARBA00022729"/>
    </source>
</evidence>